<dbReference type="Pfam" id="PF05008">
    <property type="entry name" value="V-SNARE"/>
    <property type="match status" value="1"/>
</dbReference>
<dbReference type="EMBL" id="BQNB010016875">
    <property type="protein sequence ID" value="GJT56775.1"/>
    <property type="molecule type" value="Genomic_DNA"/>
</dbReference>
<dbReference type="SUPFAM" id="SSF58038">
    <property type="entry name" value="SNARE fusion complex"/>
    <property type="match status" value="1"/>
</dbReference>
<keyword evidence="7 9" id="KW-0175">Coiled coil</keyword>
<dbReference type="SUPFAM" id="SSF47661">
    <property type="entry name" value="t-snare proteins"/>
    <property type="match status" value="1"/>
</dbReference>
<feature type="compositionally biased region" description="Low complexity" evidence="10">
    <location>
        <begin position="101"/>
        <end position="117"/>
    </location>
</feature>
<keyword evidence="13" id="KW-1185">Reference proteome</keyword>
<feature type="coiled-coil region" evidence="9">
    <location>
        <begin position="251"/>
        <end position="278"/>
    </location>
</feature>
<evidence type="ECO:0000256" key="6">
    <source>
        <dbReference type="ARBA" id="ARBA00022989"/>
    </source>
</evidence>
<dbReference type="PANTHER" id="PTHR21230:SF26">
    <property type="entry name" value="VESICLE TRANSPORT THROUGH INTERACTION WITH T-SNARES HOMOLOG 1A"/>
    <property type="match status" value="1"/>
</dbReference>
<evidence type="ECO:0000256" key="2">
    <source>
        <dbReference type="ARBA" id="ARBA00006108"/>
    </source>
</evidence>
<reference evidence="12" key="2">
    <citation type="submission" date="2022-01" db="EMBL/GenBank/DDBJ databases">
        <authorList>
            <person name="Yamashiro T."/>
            <person name="Shiraishi A."/>
            <person name="Satake H."/>
            <person name="Nakayama K."/>
        </authorList>
    </citation>
    <scope>NUCLEOTIDE SEQUENCE</scope>
</reference>
<dbReference type="InterPro" id="IPR010989">
    <property type="entry name" value="SNARE"/>
</dbReference>
<dbReference type="InterPro" id="IPR007705">
    <property type="entry name" value="Vesicle_trsprt_v-SNARE_N"/>
</dbReference>
<keyword evidence="6" id="KW-1133">Transmembrane helix</keyword>
<evidence type="ECO:0000313" key="13">
    <source>
        <dbReference type="Proteomes" id="UP001151760"/>
    </source>
</evidence>
<sequence length="364" mass="41327">MLTGKWTRMHGDCQRFNAYYKQANRKSGENEADLIETVKTVYLERVGKKFQYPHVWKILKEYPKWDAAEPIDGDNLQEVFGPDKRERPAGKQRAGKKQKSVETSGSTGGSQSESVSSLVSQDYRRKCDAAQRAYEVQMEKDLAIKKCEEMKFLMIDTSNLPPHKRAFIERQQAEIMRKYQDAGEMSEVFEGYERQYCELSAGLSKKCTSASLLDGEQKKQKLSEIRVGLEEAESLIRKMDLEARSLQPNVKAVLLAKLREYKSDLNNLKSEVKRISSANLNQAARDELLESGMADASTVSADQKARLLMSTERLNKTSDRVRDSRRTMLETEELGVSILQDLNQQRQSLLHAHGTVEIASSTGN</sequence>
<protein>
    <submittedName>
        <fullName evidence="12">Vesicle transport v-SNARE 13</fullName>
    </submittedName>
</protein>
<keyword evidence="4" id="KW-0812">Transmembrane</keyword>
<evidence type="ECO:0000313" key="12">
    <source>
        <dbReference type="EMBL" id="GJT56775.1"/>
    </source>
</evidence>
<gene>
    <name evidence="12" type="ORF">Tco_0991829</name>
</gene>
<dbReference type="InterPro" id="IPR038407">
    <property type="entry name" value="v-SNARE_N_sf"/>
</dbReference>
<evidence type="ECO:0000259" key="11">
    <source>
        <dbReference type="Pfam" id="PF05008"/>
    </source>
</evidence>
<comment type="similarity">
    <text evidence="2">Belongs to the VTI1 family.</text>
</comment>
<comment type="caution">
    <text evidence="12">The sequence shown here is derived from an EMBL/GenBank/DDBJ whole genome shotgun (WGS) entry which is preliminary data.</text>
</comment>
<accession>A0ABQ5F1N4</accession>
<evidence type="ECO:0000256" key="7">
    <source>
        <dbReference type="ARBA" id="ARBA00023054"/>
    </source>
</evidence>
<evidence type="ECO:0000256" key="10">
    <source>
        <dbReference type="SAM" id="MobiDB-lite"/>
    </source>
</evidence>
<evidence type="ECO:0000256" key="4">
    <source>
        <dbReference type="ARBA" id="ARBA00022692"/>
    </source>
</evidence>
<reference evidence="12" key="1">
    <citation type="journal article" date="2022" name="Int. J. Mol. Sci.">
        <title>Draft Genome of Tanacetum Coccineum: Genomic Comparison of Closely Related Tanacetum-Family Plants.</title>
        <authorList>
            <person name="Yamashiro T."/>
            <person name="Shiraishi A."/>
            <person name="Nakayama K."/>
            <person name="Satake H."/>
        </authorList>
    </citation>
    <scope>NUCLEOTIDE SEQUENCE</scope>
</reference>
<evidence type="ECO:0000256" key="3">
    <source>
        <dbReference type="ARBA" id="ARBA00022448"/>
    </source>
</evidence>
<comment type="subcellular location">
    <subcellularLocation>
        <location evidence="1">Membrane</location>
        <topology evidence="1">Single-pass type IV membrane protein</topology>
    </subcellularLocation>
</comment>
<evidence type="ECO:0000256" key="1">
    <source>
        <dbReference type="ARBA" id="ARBA00004211"/>
    </source>
</evidence>
<feature type="region of interest" description="Disordered" evidence="10">
    <location>
        <begin position="73"/>
        <end position="117"/>
    </location>
</feature>
<name>A0ABQ5F1N4_9ASTR</name>
<feature type="domain" description="Vesicle transport v-SNARE N-terminal" evidence="11">
    <location>
        <begin position="185"/>
        <end position="275"/>
    </location>
</feature>
<dbReference type="Gene3D" id="1.20.58.400">
    <property type="entry name" value="t-snare proteins"/>
    <property type="match status" value="1"/>
</dbReference>
<dbReference type="PANTHER" id="PTHR21230">
    <property type="entry name" value="VESICLE TRANSPORT V-SNARE PROTEIN VTI1-RELATED"/>
    <property type="match status" value="1"/>
</dbReference>
<organism evidence="12 13">
    <name type="scientific">Tanacetum coccineum</name>
    <dbReference type="NCBI Taxonomy" id="301880"/>
    <lineage>
        <taxon>Eukaryota</taxon>
        <taxon>Viridiplantae</taxon>
        <taxon>Streptophyta</taxon>
        <taxon>Embryophyta</taxon>
        <taxon>Tracheophyta</taxon>
        <taxon>Spermatophyta</taxon>
        <taxon>Magnoliopsida</taxon>
        <taxon>eudicotyledons</taxon>
        <taxon>Gunneridae</taxon>
        <taxon>Pentapetalae</taxon>
        <taxon>asterids</taxon>
        <taxon>campanulids</taxon>
        <taxon>Asterales</taxon>
        <taxon>Asteraceae</taxon>
        <taxon>Asteroideae</taxon>
        <taxon>Anthemideae</taxon>
        <taxon>Anthemidinae</taxon>
        <taxon>Tanacetum</taxon>
    </lineage>
</organism>
<dbReference type="CDD" id="cd15862">
    <property type="entry name" value="SNARE_Vti1"/>
    <property type="match status" value="1"/>
</dbReference>
<proteinExistence type="inferred from homology"/>
<evidence type="ECO:0000256" key="9">
    <source>
        <dbReference type="SAM" id="Coils"/>
    </source>
</evidence>
<keyword evidence="8" id="KW-0472">Membrane</keyword>
<dbReference type="Gene3D" id="1.20.5.110">
    <property type="match status" value="1"/>
</dbReference>
<evidence type="ECO:0000256" key="5">
    <source>
        <dbReference type="ARBA" id="ARBA00022927"/>
    </source>
</evidence>
<dbReference type="Proteomes" id="UP001151760">
    <property type="component" value="Unassembled WGS sequence"/>
</dbReference>
<keyword evidence="3" id="KW-0813">Transport</keyword>
<keyword evidence="5" id="KW-0653">Protein transport</keyword>
<evidence type="ECO:0000256" key="8">
    <source>
        <dbReference type="ARBA" id="ARBA00023136"/>
    </source>
</evidence>
<dbReference type="Pfam" id="PF12352">
    <property type="entry name" value="V-SNARE_C"/>
    <property type="match status" value="1"/>
</dbReference>